<protein>
    <submittedName>
        <fullName evidence="1">Uncharacterized protein</fullName>
    </submittedName>
</protein>
<gene>
    <name evidence="1" type="ORF">MILVUS5_LOCUS26009</name>
</gene>
<comment type="caution">
    <text evidence="1">The sequence shown here is derived from an EMBL/GenBank/DDBJ whole genome shotgun (WGS) entry which is preliminary data.</text>
</comment>
<accession>A0ACB0KU92</accession>
<dbReference type="Proteomes" id="UP001177021">
    <property type="component" value="Unassembled WGS sequence"/>
</dbReference>
<dbReference type="EMBL" id="CASHSV030000311">
    <property type="protein sequence ID" value="CAJ2659952.1"/>
    <property type="molecule type" value="Genomic_DNA"/>
</dbReference>
<reference evidence="1" key="1">
    <citation type="submission" date="2023-10" db="EMBL/GenBank/DDBJ databases">
        <authorList>
            <person name="Rodriguez Cubillos JULIANA M."/>
            <person name="De Vega J."/>
        </authorList>
    </citation>
    <scope>NUCLEOTIDE SEQUENCE</scope>
</reference>
<evidence type="ECO:0000313" key="1">
    <source>
        <dbReference type="EMBL" id="CAJ2659952.1"/>
    </source>
</evidence>
<organism evidence="1 2">
    <name type="scientific">Trifolium pratense</name>
    <name type="common">Red clover</name>
    <dbReference type="NCBI Taxonomy" id="57577"/>
    <lineage>
        <taxon>Eukaryota</taxon>
        <taxon>Viridiplantae</taxon>
        <taxon>Streptophyta</taxon>
        <taxon>Embryophyta</taxon>
        <taxon>Tracheophyta</taxon>
        <taxon>Spermatophyta</taxon>
        <taxon>Magnoliopsida</taxon>
        <taxon>eudicotyledons</taxon>
        <taxon>Gunneridae</taxon>
        <taxon>Pentapetalae</taxon>
        <taxon>rosids</taxon>
        <taxon>fabids</taxon>
        <taxon>Fabales</taxon>
        <taxon>Fabaceae</taxon>
        <taxon>Papilionoideae</taxon>
        <taxon>50 kb inversion clade</taxon>
        <taxon>NPAAA clade</taxon>
        <taxon>Hologalegina</taxon>
        <taxon>IRL clade</taxon>
        <taxon>Trifolieae</taxon>
        <taxon>Trifolium</taxon>
    </lineage>
</organism>
<sequence length="269" mass="30428">MYSCGIYIYMQLALAGESNALLPEEEYWEAVWPNTPIPTSVRELLKPGPQGVEIDDLPMEVDDTQYPRTFFYEQELYPGNTMNVQFSKRPFAQPYGVYTWMREIKDIEKEGYTFNEVCVKKEAAKGEQKFCAKSLGTLIGFAISKLGKNIQALSSSFIDKNDQYTVESVQNLGEKAVMCHRLNFRKVVFYCHEVHRTKAFMVPLVANDGTKTQALAVCHTDTSGMNHEMLKQLMKADPGTKPVCHFLGNKAILWVPNLVVDNAYGANIV</sequence>
<keyword evidence="2" id="KW-1185">Reference proteome</keyword>
<proteinExistence type="predicted"/>
<evidence type="ECO:0000313" key="2">
    <source>
        <dbReference type="Proteomes" id="UP001177021"/>
    </source>
</evidence>
<name>A0ACB0KU92_TRIPR</name>